<sequence length="635" mass="68522">MWFSFSSFLVTAVLLTTTYGQLKSTGLSLKFNGVDYYVSPYSPGNVSFDASLLNKIPSIFGLKPVTVVQQPITAAQLPALVSSWMQEDDVFQAAFLQAVFLAGAATNQSNSPEGTTFTVLALESTVPSGPYFLDTNSGFLHTVYRLYDDFAGSFTESLLQTPEGTFQTLSAQTSTTATLTIGVPSRLYFTPSNEKPLAGVRIAVKDIFDLAGVKTSNGNRAWYNLYPPANVTGTAVQRLLDAGAIVVGHQKPSQFANGEQATADWVDYHSPFNPRGDGYQDPSSSSSGAGAAIGSYPWLDIAIGSDTGGSIRGPSQVQGLFGLRPSHGLVSLDHVMPLATSLDTAGFLVRDPKLMDTANTVIYGSNYTSITSGALQYPKTILTYGFPTNASANTASDILLNFTRSLAKFVSGNVSAVNLTTLWSENPPAGAQNTSLSVFLNTTYPTIIAKEQTVLVRDPFYRDYAAPLIRWAYGDSQPPSVLIEAVNNKTIFMNWFNTQILPLSSDPSQCSSNLLLYPGSTATQNPRNKYLTTPTVPFGFSAGRISVFAEVPDMVFPIEQAASFSNITQHQEYFPISVDILAAKGCDGLLVKLAKDLVEAGIIRKPLTGQTIYGGDVLMKREAEERGLEQLRYMW</sequence>
<comment type="caution">
    <text evidence="1">The sequence shown here is derived from an EMBL/GenBank/DDBJ whole genome shotgun (WGS) entry which is preliminary data.</text>
</comment>
<accession>A0ACC3A497</accession>
<name>A0ACC3A497_9EURO</name>
<organism evidence="1 2">
    <name type="scientific">Neophaeococcomyces mojaviensis</name>
    <dbReference type="NCBI Taxonomy" id="3383035"/>
    <lineage>
        <taxon>Eukaryota</taxon>
        <taxon>Fungi</taxon>
        <taxon>Dikarya</taxon>
        <taxon>Ascomycota</taxon>
        <taxon>Pezizomycotina</taxon>
        <taxon>Eurotiomycetes</taxon>
        <taxon>Chaetothyriomycetidae</taxon>
        <taxon>Chaetothyriales</taxon>
        <taxon>Chaetothyriales incertae sedis</taxon>
        <taxon>Neophaeococcomyces</taxon>
    </lineage>
</organism>
<reference evidence="1" key="1">
    <citation type="submission" date="2022-10" db="EMBL/GenBank/DDBJ databases">
        <title>Culturing micro-colonial fungi from biological soil crusts in the Mojave desert and describing Neophaeococcomyces mojavensis, and introducing the new genera and species Taxawa tesnikishii.</title>
        <authorList>
            <person name="Kurbessoian T."/>
            <person name="Stajich J.E."/>
        </authorList>
    </citation>
    <scope>NUCLEOTIDE SEQUENCE</scope>
    <source>
        <strain evidence="1">JES_112</strain>
    </source>
</reference>
<evidence type="ECO:0000313" key="1">
    <source>
        <dbReference type="EMBL" id="KAJ9655093.1"/>
    </source>
</evidence>
<evidence type="ECO:0000313" key="2">
    <source>
        <dbReference type="Proteomes" id="UP001172386"/>
    </source>
</evidence>
<dbReference type="Proteomes" id="UP001172386">
    <property type="component" value="Unassembled WGS sequence"/>
</dbReference>
<proteinExistence type="predicted"/>
<protein>
    <submittedName>
        <fullName evidence="1">Uncharacterized protein</fullName>
    </submittedName>
</protein>
<keyword evidence="2" id="KW-1185">Reference proteome</keyword>
<dbReference type="EMBL" id="JAPDRQ010000104">
    <property type="protein sequence ID" value="KAJ9655093.1"/>
    <property type="molecule type" value="Genomic_DNA"/>
</dbReference>
<gene>
    <name evidence="1" type="ORF">H2198_005949</name>
</gene>